<dbReference type="InterPro" id="IPR015421">
    <property type="entry name" value="PyrdxlP-dep_Trfase_major"/>
</dbReference>
<organism evidence="6 7">
    <name type="scientific">Pristionchus fissidentatus</name>
    <dbReference type="NCBI Taxonomy" id="1538716"/>
    <lineage>
        <taxon>Eukaryota</taxon>
        <taxon>Metazoa</taxon>
        <taxon>Ecdysozoa</taxon>
        <taxon>Nematoda</taxon>
        <taxon>Chromadorea</taxon>
        <taxon>Rhabditida</taxon>
        <taxon>Rhabditina</taxon>
        <taxon>Diplogasteromorpha</taxon>
        <taxon>Diplogasteroidea</taxon>
        <taxon>Neodiplogasteridae</taxon>
        <taxon>Pristionchus</taxon>
    </lineage>
</organism>
<dbReference type="Gene3D" id="3.90.1150.10">
    <property type="entry name" value="Aspartate Aminotransferase, domain 1"/>
    <property type="match status" value="1"/>
</dbReference>
<dbReference type="GO" id="GO:0005737">
    <property type="term" value="C:cytoplasm"/>
    <property type="evidence" value="ECO:0007669"/>
    <property type="project" value="InterPro"/>
</dbReference>
<keyword evidence="3" id="KW-0663">Pyridoxal phosphate</keyword>
<comment type="caution">
    <text evidence="6">The sequence shown here is derived from an EMBL/GenBank/DDBJ whole genome shotgun (WGS) entry which is preliminary data.</text>
</comment>
<evidence type="ECO:0000256" key="2">
    <source>
        <dbReference type="ARBA" id="ARBA00022801"/>
    </source>
</evidence>
<dbReference type="InterPro" id="IPR015422">
    <property type="entry name" value="PyrdxlP-dep_Trfase_small"/>
</dbReference>
<dbReference type="EMBL" id="BTSY01000004">
    <property type="protein sequence ID" value="GMT22078.1"/>
    <property type="molecule type" value="Genomic_DNA"/>
</dbReference>
<feature type="non-terminal residue" evidence="6">
    <location>
        <position position="1"/>
    </location>
</feature>
<evidence type="ECO:0000256" key="1">
    <source>
        <dbReference type="ARBA" id="ARBA00022642"/>
    </source>
</evidence>
<dbReference type="NCBIfam" id="TIGR01814">
    <property type="entry name" value="kynureninase"/>
    <property type="match status" value="1"/>
</dbReference>
<evidence type="ECO:0000313" key="7">
    <source>
        <dbReference type="Proteomes" id="UP001432322"/>
    </source>
</evidence>
<dbReference type="GO" id="GO:0030429">
    <property type="term" value="F:kynureninase activity"/>
    <property type="evidence" value="ECO:0007669"/>
    <property type="project" value="InterPro"/>
</dbReference>
<dbReference type="FunFam" id="3.40.640.10:FF:000031">
    <property type="entry name" value="Kynureninase"/>
    <property type="match status" value="1"/>
</dbReference>
<accession>A0AAV5VUY4</accession>
<keyword evidence="1" id="KW-0662">Pyridine nucleotide biosynthesis</keyword>
<dbReference type="GO" id="GO:0019441">
    <property type="term" value="P:L-tryptophan catabolic process to kynurenine"/>
    <property type="evidence" value="ECO:0007669"/>
    <property type="project" value="TreeGrafter"/>
</dbReference>
<keyword evidence="2" id="KW-0378">Hydrolase</keyword>
<dbReference type="InterPro" id="IPR015424">
    <property type="entry name" value="PyrdxlP-dep_Trfase"/>
</dbReference>
<evidence type="ECO:0000259" key="5">
    <source>
        <dbReference type="Pfam" id="PF00266"/>
    </source>
</evidence>
<protein>
    <recommendedName>
        <fullName evidence="4">Abnormal fluorescence under UV illumination</fullName>
    </recommendedName>
</protein>
<dbReference type="GO" id="GO:0030170">
    <property type="term" value="F:pyridoxal phosphate binding"/>
    <property type="evidence" value="ECO:0007669"/>
    <property type="project" value="InterPro"/>
</dbReference>
<dbReference type="Proteomes" id="UP001432322">
    <property type="component" value="Unassembled WGS sequence"/>
</dbReference>
<evidence type="ECO:0000256" key="4">
    <source>
        <dbReference type="ARBA" id="ARBA00083597"/>
    </source>
</evidence>
<dbReference type="Pfam" id="PF00266">
    <property type="entry name" value="Aminotran_5"/>
    <property type="match status" value="1"/>
</dbReference>
<dbReference type="GO" id="GO:0009435">
    <property type="term" value="P:NAD+ biosynthetic process"/>
    <property type="evidence" value="ECO:0007669"/>
    <property type="project" value="InterPro"/>
</dbReference>
<keyword evidence="7" id="KW-1185">Reference proteome</keyword>
<name>A0AAV5VUY4_9BILA</name>
<dbReference type="HAMAP" id="MF_01970">
    <property type="entry name" value="Kynureninase"/>
    <property type="match status" value="1"/>
</dbReference>
<reference evidence="6" key="1">
    <citation type="submission" date="2023-10" db="EMBL/GenBank/DDBJ databases">
        <title>Genome assembly of Pristionchus species.</title>
        <authorList>
            <person name="Yoshida K."/>
            <person name="Sommer R.J."/>
        </authorList>
    </citation>
    <scope>NUCLEOTIDE SEQUENCE</scope>
    <source>
        <strain evidence="6">RS5133</strain>
    </source>
</reference>
<dbReference type="InterPro" id="IPR000192">
    <property type="entry name" value="Aminotrans_V_dom"/>
</dbReference>
<dbReference type="Gene3D" id="3.40.640.10">
    <property type="entry name" value="Type I PLP-dependent aspartate aminotransferase-like (Major domain)"/>
    <property type="match status" value="1"/>
</dbReference>
<feature type="domain" description="Aminotransferase class V" evidence="5">
    <location>
        <begin position="117"/>
        <end position="288"/>
    </location>
</feature>
<sequence length="470" mass="52974">RMSSGDERFDVQTWLSEEATELGVPNASHSSLAAHLLAKDPLATLRDQFEFPKNRTLPDVDLSLVDADADSIYLCGNSLGLMPKATRRIMNEQFDKWGQMGVFGHLTAPIPWAHGDECAMEGVAELVGAKPVEVALMNGLTVNIHILLTSFYKPTATRHKILLESRAFPSDHYAIESQLRLKGLDPETSMVCMTPREGEETLRTEDIIKYIQEEGDSIAVVFFSGIQYFTGQLFDIEKITKAGQAKGCLVGWDLAHAFANVPLKLHEWNVDFACWCSYKYGCTGAGGLAGAFVHERFKDDKRERMLGWWSHKMSTRFQMNNVLDLDEGAAGYRISNPPAHLVVPVMGFLEAIKDVSIDDLRRRSYKLTGYLEYLVEYYFGAGSSHRVSDKVSCHSITPKETDQRGCQLSLKFNVSIDRIFKELIKRGVAADKRYPYIIRVAPVHLYNSFIDIRKFVDVLIESVRIVEKEM</sequence>
<dbReference type="GO" id="GO:0043420">
    <property type="term" value="P:anthranilate metabolic process"/>
    <property type="evidence" value="ECO:0007669"/>
    <property type="project" value="TreeGrafter"/>
</dbReference>
<dbReference type="SUPFAM" id="SSF53383">
    <property type="entry name" value="PLP-dependent transferases"/>
    <property type="match status" value="1"/>
</dbReference>
<dbReference type="AlphaFoldDB" id="A0AAV5VUY4"/>
<evidence type="ECO:0000313" key="6">
    <source>
        <dbReference type="EMBL" id="GMT22078.1"/>
    </source>
</evidence>
<proteinExistence type="inferred from homology"/>
<dbReference type="PIRSF" id="PIRSF038800">
    <property type="entry name" value="KYNU"/>
    <property type="match status" value="1"/>
</dbReference>
<dbReference type="Pfam" id="PF22580">
    <property type="entry name" value="KYNU_C"/>
    <property type="match status" value="1"/>
</dbReference>
<gene>
    <name evidence="6" type="ORF">PFISCL1PPCAC_13375</name>
</gene>
<evidence type="ECO:0000256" key="3">
    <source>
        <dbReference type="ARBA" id="ARBA00022898"/>
    </source>
</evidence>
<dbReference type="PANTHER" id="PTHR14084:SF0">
    <property type="entry name" value="KYNURENINASE"/>
    <property type="match status" value="1"/>
</dbReference>
<dbReference type="PANTHER" id="PTHR14084">
    <property type="entry name" value="KYNURENINASE"/>
    <property type="match status" value="1"/>
</dbReference>
<dbReference type="InterPro" id="IPR010111">
    <property type="entry name" value="Kynureninase"/>
</dbReference>